<name>A0A9N9VIW2_9HYPO</name>
<reference evidence="2" key="1">
    <citation type="submission" date="2021-10" db="EMBL/GenBank/DDBJ databases">
        <authorList>
            <person name="Piombo E."/>
        </authorList>
    </citation>
    <scope>NUCLEOTIDE SEQUENCE</scope>
</reference>
<comment type="caution">
    <text evidence="2">The sequence shown here is derived from an EMBL/GenBank/DDBJ whole genome shotgun (WGS) entry which is preliminary data.</text>
</comment>
<feature type="compositionally biased region" description="Basic and acidic residues" evidence="1">
    <location>
        <begin position="21"/>
        <end position="38"/>
    </location>
</feature>
<evidence type="ECO:0000313" key="3">
    <source>
        <dbReference type="Proteomes" id="UP000696573"/>
    </source>
</evidence>
<evidence type="ECO:0000256" key="1">
    <source>
        <dbReference type="SAM" id="MobiDB-lite"/>
    </source>
</evidence>
<evidence type="ECO:0000313" key="2">
    <source>
        <dbReference type="EMBL" id="CAH0024046.1"/>
    </source>
</evidence>
<feature type="compositionally biased region" description="Basic and acidic residues" evidence="1">
    <location>
        <begin position="61"/>
        <end position="90"/>
    </location>
</feature>
<dbReference type="AlphaFoldDB" id="A0A9N9VIW2"/>
<dbReference type="Proteomes" id="UP000696573">
    <property type="component" value="Unassembled WGS sequence"/>
</dbReference>
<proteinExistence type="predicted"/>
<protein>
    <submittedName>
        <fullName evidence="2">Uncharacterized protein</fullName>
    </submittedName>
</protein>
<dbReference type="EMBL" id="CABFNQ020000694">
    <property type="protein sequence ID" value="CAH0024046.1"/>
    <property type="molecule type" value="Genomic_DNA"/>
</dbReference>
<keyword evidence="3" id="KW-1185">Reference proteome</keyword>
<accession>A0A9N9VIW2</accession>
<feature type="compositionally biased region" description="Basic and acidic residues" evidence="1">
    <location>
        <begin position="1"/>
        <end position="12"/>
    </location>
</feature>
<organism evidence="2 3">
    <name type="scientific">Clonostachys rhizophaga</name>
    <dbReference type="NCBI Taxonomy" id="160324"/>
    <lineage>
        <taxon>Eukaryota</taxon>
        <taxon>Fungi</taxon>
        <taxon>Dikarya</taxon>
        <taxon>Ascomycota</taxon>
        <taxon>Pezizomycotina</taxon>
        <taxon>Sordariomycetes</taxon>
        <taxon>Hypocreomycetidae</taxon>
        <taxon>Hypocreales</taxon>
        <taxon>Bionectriaceae</taxon>
        <taxon>Clonostachys</taxon>
    </lineage>
</organism>
<gene>
    <name evidence="2" type="ORF">CRHIZ90672A_00000461</name>
</gene>
<sequence length="99" mass="10961">MAGDEKRGCAEREIDEFMMGEGREQQQHAEEGVEEEGRPVPSPPPLGSGGLVVQEADADQEDSRAQLTAEDRPGVERYLRQQKAEQKLRGPEASPEEQD</sequence>
<feature type="region of interest" description="Disordered" evidence="1">
    <location>
        <begin position="1"/>
        <end position="99"/>
    </location>
</feature>